<dbReference type="OrthoDB" id="504708at2759"/>
<sequence length="336" mass="38526">MSASAYSCYIMWIVVLCSVEALEGEDLDRLHFCPEDDCCAPFCRCPSFQPPGELPVESTPQFVLLTVNGPVLNTRRYQQLFVQNFTNPNGAPIHGTFFVPLDTPETENDMVCDIYKHGHEIAVYLDAQVNTKTVNRKGDNMTFRSEFQQQQNLFEYHSGILHESIAGIRISDAHVDRRTIYDMAHDLFEYDSSYLSTWYDRLNASKPLWPFTMDYTPGGATGSHPGLWQVPIATLLLNNSRESMTPVQIYHTLTTGFLQHYKHNRAPFVMSIDSQWLNDSDELSLVLALFLTTLEKLNNVWCVSIHQMLQWMQSPISTSELMQYQPWEEDAKQSCI</sequence>
<dbReference type="EMBL" id="CAIIXF020000008">
    <property type="protein sequence ID" value="CAH1792398.1"/>
    <property type="molecule type" value="Genomic_DNA"/>
</dbReference>
<dbReference type="InterPro" id="IPR052740">
    <property type="entry name" value="CE4"/>
</dbReference>
<dbReference type="AlphaFoldDB" id="A0A8S4PGZ2"/>
<protein>
    <submittedName>
        <fullName evidence="2">Uncharacterized protein</fullName>
    </submittedName>
</protein>
<evidence type="ECO:0000256" key="1">
    <source>
        <dbReference type="SAM" id="SignalP"/>
    </source>
</evidence>
<organism evidence="2 3">
    <name type="scientific">Owenia fusiformis</name>
    <name type="common">Polychaete worm</name>
    <dbReference type="NCBI Taxonomy" id="6347"/>
    <lineage>
        <taxon>Eukaryota</taxon>
        <taxon>Metazoa</taxon>
        <taxon>Spiralia</taxon>
        <taxon>Lophotrochozoa</taxon>
        <taxon>Annelida</taxon>
        <taxon>Polychaeta</taxon>
        <taxon>Sedentaria</taxon>
        <taxon>Canalipalpata</taxon>
        <taxon>Sabellida</taxon>
        <taxon>Oweniida</taxon>
        <taxon>Oweniidae</taxon>
        <taxon>Owenia</taxon>
    </lineage>
</organism>
<proteinExistence type="predicted"/>
<keyword evidence="3" id="KW-1185">Reference proteome</keyword>
<dbReference type="PANTHER" id="PTHR45985:SF3">
    <property type="entry name" value="CHITIN DEACETYLASE-LIKE 4"/>
    <property type="match status" value="1"/>
</dbReference>
<evidence type="ECO:0000313" key="3">
    <source>
        <dbReference type="Proteomes" id="UP000749559"/>
    </source>
</evidence>
<dbReference type="InterPro" id="IPR011330">
    <property type="entry name" value="Glyco_hydro/deAcase_b/a-brl"/>
</dbReference>
<feature type="chain" id="PRO_5035862911" evidence="1">
    <location>
        <begin position="25"/>
        <end position="336"/>
    </location>
</feature>
<keyword evidence="1" id="KW-0732">Signal</keyword>
<dbReference type="PANTHER" id="PTHR45985">
    <property type="match status" value="1"/>
</dbReference>
<dbReference type="SUPFAM" id="SSF88713">
    <property type="entry name" value="Glycoside hydrolase/deacetylase"/>
    <property type="match status" value="1"/>
</dbReference>
<comment type="caution">
    <text evidence="2">The sequence shown here is derived from an EMBL/GenBank/DDBJ whole genome shotgun (WGS) entry which is preliminary data.</text>
</comment>
<dbReference type="Gene3D" id="3.20.20.370">
    <property type="entry name" value="Glycoside hydrolase/deacetylase"/>
    <property type="match status" value="1"/>
</dbReference>
<feature type="signal peptide" evidence="1">
    <location>
        <begin position="1"/>
        <end position="24"/>
    </location>
</feature>
<gene>
    <name evidence="2" type="ORF">OFUS_LOCUS17361</name>
</gene>
<name>A0A8S4PGZ2_OWEFU</name>
<accession>A0A8S4PGZ2</accession>
<dbReference type="GO" id="GO:0005975">
    <property type="term" value="P:carbohydrate metabolic process"/>
    <property type="evidence" value="ECO:0007669"/>
    <property type="project" value="InterPro"/>
</dbReference>
<reference evidence="2" key="1">
    <citation type="submission" date="2022-03" db="EMBL/GenBank/DDBJ databases">
        <authorList>
            <person name="Martin C."/>
        </authorList>
    </citation>
    <scope>NUCLEOTIDE SEQUENCE</scope>
</reference>
<dbReference type="Proteomes" id="UP000749559">
    <property type="component" value="Unassembled WGS sequence"/>
</dbReference>
<evidence type="ECO:0000313" key="2">
    <source>
        <dbReference type="EMBL" id="CAH1792398.1"/>
    </source>
</evidence>